<dbReference type="GeneID" id="36398701"/>
<dbReference type="RefSeq" id="XP_024583347.1">
    <property type="nucleotide sequence ID" value="XM_024717895.1"/>
</dbReference>
<proteinExistence type="predicted"/>
<sequence length="50" mass="5487">MRQVVSGPPNYYSISRVVSVRINFPLLSVSRAFCFGHGSSLTDSANLTVR</sequence>
<dbReference type="AlphaFoldDB" id="A0A0P1B0G6"/>
<protein>
    <submittedName>
        <fullName evidence="1">Uncharacterized protein</fullName>
    </submittedName>
</protein>
<dbReference type="Proteomes" id="UP000054928">
    <property type="component" value="Unassembled WGS sequence"/>
</dbReference>
<reference evidence="2" key="1">
    <citation type="submission" date="2014-09" db="EMBL/GenBank/DDBJ databases">
        <authorList>
            <person name="Sharma Rahul"/>
            <person name="Thines Marco"/>
        </authorList>
    </citation>
    <scope>NUCLEOTIDE SEQUENCE [LARGE SCALE GENOMIC DNA]</scope>
</reference>
<accession>A0A0P1B0G6</accession>
<evidence type="ECO:0000313" key="2">
    <source>
        <dbReference type="Proteomes" id="UP000054928"/>
    </source>
</evidence>
<dbReference type="EMBL" id="CCYD01002371">
    <property type="protein sequence ID" value="CEG46978.1"/>
    <property type="molecule type" value="Genomic_DNA"/>
</dbReference>
<evidence type="ECO:0000313" key="1">
    <source>
        <dbReference type="EMBL" id="CEG46978.1"/>
    </source>
</evidence>
<name>A0A0P1B0G6_PLAHL</name>
<organism evidence="1 2">
    <name type="scientific">Plasmopara halstedii</name>
    <name type="common">Downy mildew of sunflower</name>
    <dbReference type="NCBI Taxonomy" id="4781"/>
    <lineage>
        <taxon>Eukaryota</taxon>
        <taxon>Sar</taxon>
        <taxon>Stramenopiles</taxon>
        <taxon>Oomycota</taxon>
        <taxon>Peronosporomycetes</taxon>
        <taxon>Peronosporales</taxon>
        <taxon>Peronosporaceae</taxon>
        <taxon>Plasmopara</taxon>
    </lineage>
</organism>
<keyword evidence="2" id="KW-1185">Reference proteome</keyword>